<dbReference type="PANTHER" id="PTHR13710:SF105">
    <property type="entry name" value="ATP-DEPENDENT DNA HELICASE Q1"/>
    <property type="match status" value="1"/>
</dbReference>
<dbReference type="GO" id="GO:0016787">
    <property type="term" value="F:hydrolase activity"/>
    <property type="evidence" value="ECO:0007669"/>
    <property type="project" value="UniProtKB-KW"/>
</dbReference>
<comment type="caution">
    <text evidence="12">The sequence shown here is derived from an EMBL/GenBank/DDBJ whole genome shotgun (WGS) entry which is preliminary data.</text>
</comment>
<dbReference type="Gene3D" id="3.40.50.300">
    <property type="entry name" value="P-loop containing nucleotide triphosphate hydrolases"/>
    <property type="match status" value="2"/>
</dbReference>
<protein>
    <recommendedName>
        <fullName evidence="9">DNA 3'-5' helicase</fullName>
        <ecNumber evidence="9">5.6.2.4</ecNumber>
    </recommendedName>
</protein>
<dbReference type="NCBIfam" id="TIGR00614">
    <property type="entry name" value="recQ_fam"/>
    <property type="match status" value="1"/>
</dbReference>
<dbReference type="GO" id="GO:0003677">
    <property type="term" value="F:DNA binding"/>
    <property type="evidence" value="ECO:0007669"/>
    <property type="project" value="UniProtKB-KW"/>
</dbReference>
<dbReference type="InterPro" id="IPR011545">
    <property type="entry name" value="DEAD/DEAH_box_helicase_dom"/>
</dbReference>
<dbReference type="GO" id="GO:0005737">
    <property type="term" value="C:cytoplasm"/>
    <property type="evidence" value="ECO:0007669"/>
    <property type="project" value="TreeGrafter"/>
</dbReference>
<evidence type="ECO:0000256" key="1">
    <source>
        <dbReference type="ARBA" id="ARBA00005446"/>
    </source>
</evidence>
<dbReference type="GO" id="GO:0009378">
    <property type="term" value="F:four-way junction helicase activity"/>
    <property type="evidence" value="ECO:0007669"/>
    <property type="project" value="TreeGrafter"/>
</dbReference>
<keyword evidence="5" id="KW-0067">ATP-binding</keyword>
<comment type="catalytic activity">
    <reaction evidence="8">
        <text>Couples ATP hydrolysis with the unwinding of duplex DNA by translocating in the 3'-5' direction.</text>
        <dbReference type="EC" id="5.6.2.4"/>
    </reaction>
</comment>
<name>E6LSB7_9FIRM</name>
<dbReference type="CDD" id="cd17920">
    <property type="entry name" value="DEXHc_RecQ"/>
    <property type="match status" value="1"/>
</dbReference>
<dbReference type="PROSITE" id="PS51192">
    <property type="entry name" value="HELICASE_ATP_BIND_1"/>
    <property type="match status" value="1"/>
</dbReference>
<evidence type="ECO:0000256" key="2">
    <source>
        <dbReference type="ARBA" id="ARBA00022741"/>
    </source>
</evidence>
<comment type="similarity">
    <text evidence="1">Belongs to the helicase family. RecQ subfamily.</text>
</comment>
<keyword evidence="7" id="KW-0413">Isomerase</keyword>
<evidence type="ECO:0000256" key="8">
    <source>
        <dbReference type="ARBA" id="ARBA00034617"/>
    </source>
</evidence>
<dbReference type="AlphaFoldDB" id="E6LSB7"/>
<feature type="domain" description="Helicase C-terminal" evidence="11">
    <location>
        <begin position="233"/>
        <end position="401"/>
    </location>
</feature>
<dbReference type="eggNOG" id="COG0514">
    <property type="taxonomic scope" value="Bacteria"/>
</dbReference>
<keyword evidence="2" id="KW-0547">Nucleotide-binding</keyword>
<dbReference type="PANTHER" id="PTHR13710">
    <property type="entry name" value="DNA HELICASE RECQ FAMILY MEMBER"/>
    <property type="match status" value="1"/>
</dbReference>
<gene>
    <name evidence="12" type="ORF">HMPREF0381_2852</name>
</gene>
<dbReference type="GO" id="GO:0043138">
    <property type="term" value="F:3'-5' DNA helicase activity"/>
    <property type="evidence" value="ECO:0007669"/>
    <property type="project" value="UniProtKB-EC"/>
</dbReference>
<evidence type="ECO:0000256" key="4">
    <source>
        <dbReference type="ARBA" id="ARBA00022806"/>
    </source>
</evidence>
<dbReference type="HOGENOM" id="CLU_027266_0_0_9"/>
<sequence length="660" mass="76766">MEVLVLINIDKDFKNFFPKLDFQLRDFQKKAIQYVVEVGNTLCLMPTGGGKSIIYWMAGIECGGTTIIVSPLIALIEEQAQKIKEHGYEVLVLHGRIKVNKQVSVLTDYAMGKITPDFIFVSPEKIATDGYFEFCLDKRQDSIKLMVIDEVHCVSQWGLSFRPFYKRIPEFLDNLFGREKWCKVLGLTATINPMELKDICLTFRIDSKNILKDNILMRSEIQLHVKKFGNENEKEEYFWNLVERHKDEKILVYIYRKKGERGVEGLAQKAKNYGYKAALFHGDMTAKDRMNIIDEFKSNRINMVFSTNAFGMGIDIPDIRVVIHFMIPESAEQYYQEVGRAARDGNGANAYLLYSNKNIEVKRNYFIDDSFPSEDKLREVYKNVGKKAGFKAFQYFDNEDIKDCLPYYIGCGLIEIVAKGFSGISEAYEIKDSEIETLYKSTRTKGFVKTCSRNNITPKDFADKIYSGVLTGKVKFNKPLERWLILKINDSEIFDKQMKQMLVDINTKRQYKHELLDYFVYLIENNNESNSLHQEIARYLGMDKHQLNRIYKTADGNQVRSKSEVIICDLLYAANVNYKYEELLEYEEGEQISPDFTIYMRDGSKKFWEHIGMLGNEDYDKNWSRKLKIYNKYFPEQLIKTYESGALAKDAKNIIEGFAK</sequence>
<proteinExistence type="inferred from homology"/>
<evidence type="ECO:0000259" key="10">
    <source>
        <dbReference type="PROSITE" id="PS51192"/>
    </source>
</evidence>
<evidence type="ECO:0000313" key="12">
    <source>
        <dbReference type="EMBL" id="EFU75258.1"/>
    </source>
</evidence>
<reference evidence="12 13" key="1">
    <citation type="submission" date="2010-12" db="EMBL/GenBank/DDBJ databases">
        <authorList>
            <person name="Muzny D."/>
            <person name="Qin X."/>
            <person name="Deng J."/>
            <person name="Jiang H."/>
            <person name="Liu Y."/>
            <person name="Qu J."/>
            <person name="Song X.-Z."/>
            <person name="Zhang L."/>
            <person name="Thornton R."/>
            <person name="Coyle M."/>
            <person name="Francisco L."/>
            <person name="Jackson L."/>
            <person name="Javaid M."/>
            <person name="Korchina V."/>
            <person name="Kovar C."/>
            <person name="Mata R."/>
            <person name="Mathew T."/>
            <person name="Ngo R."/>
            <person name="Nguyen L."/>
            <person name="Nguyen N."/>
            <person name="Okwuonu G."/>
            <person name="Ongeri F."/>
            <person name="Pham C."/>
            <person name="Simmons D."/>
            <person name="Wilczek-Boney K."/>
            <person name="Hale W."/>
            <person name="Jakkamsetti A."/>
            <person name="Pham P."/>
            <person name="Ruth R."/>
            <person name="San Lucas F."/>
            <person name="Warren J."/>
            <person name="Zhang J."/>
            <person name="Zhao Z."/>
            <person name="Zhou C."/>
            <person name="Zhu D."/>
            <person name="Lee S."/>
            <person name="Bess C."/>
            <person name="Blankenburg K."/>
            <person name="Forbes L."/>
            <person name="Fu Q."/>
            <person name="Gubbala S."/>
            <person name="Hirani K."/>
            <person name="Jayaseelan J.C."/>
            <person name="Lara F."/>
            <person name="Munidasa M."/>
            <person name="Palculict T."/>
            <person name="Patil S."/>
            <person name="Pu L.-L."/>
            <person name="Saada N."/>
            <person name="Tang L."/>
            <person name="Weissenberger G."/>
            <person name="Zhu Y."/>
            <person name="Hemphill L."/>
            <person name="Shang Y."/>
            <person name="Youmans B."/>
            <person name="Ayvaz T."/>
            <person name="Ross M."/>
            <person name="Santibanez J."/>
            <person name="Aqrawi P."/>
            <person name="Gross S."/>
            <person name="Joshi V."/>
            <person name="Fowler G."/>
            <person name="Nazareth L."/>
            <person name="Reid J."/>
            <person name="Worley K."/>
            <person name="Petrosino J."/>
            <person name="Highlander S."/>
            <person name="Gibbs R."/>
        </authorList>
    </citation>
    <scope>NUCLEOTIDE SEQUENCE [LARGE SCALE GENOMIC DNA]</scope>
    <source>
        <strain evidence="12 13">DSM 3986</strain>
    </source>
</reference>
<dbReference type="SMART" id="SM00490">
    <property type="entry name" value="HELICc"/>
    <property type="match status" value="1"/>
</dbReference>
<evidence type="ECO:0000256" key="5">
    <source>
        <dbReference type="ARBA" id="ARBA00022840"/>
    </source>
</evidence>
<dbReference type="EC" id="5.6.2.4" evidence="9"/>
<dbReference type="InterPro" id="IPR001650">
    <property type="entry name" value="Helicase_C-like"/>
</dbReference>
<keyword evidence="6" id="KW-0238">DNA-binding</keyword>
<keyword evidence="3 12" id="KW-0378">Hydrolase</keyword>
<dbReference type="Proteomes" id="UP000003434">
    <property type="component" value="Unassembled WGS sequence"/>
</dbReference>
<evidence type="ECO:0000256" key="6">
    <source>
        <dbReference type="ARBA" id="ARBA00023125"/>
    </source>
</evidence>
<dbReference type="PROSITE" id="PS51194">
    <property type="entry name" value="HELICASE_CTER"/>
    <property type="match status" value="1"/>
</dbReference>
<dbReference type="EMBL" id="AEPW01000110">
    <property type="protein sequence ID" value="EFU75258.1"/>
    <property type="molecule type" value="Genomic_DNA"/>
</dbReference>
<keyword evidence="4 12" id="KW-0347">Helicase</keyword>
<evidence type="ECO:0000256" key="9">
    <source>
        <dbReference type="ARBA" id="ARBA00034808"/>
    </source>
</evidence>
<feature type="domain" description="Helicase ATP-binding" evidence="10">
    <location>
        <begin position="32"/>
        <end position="209"/>
    </location>
</feature>
<evidence type="ECO:0000256" key="3">
    <source>
        <dbReference type="ARBA" id="ARBA00022801"/>
    </source>
</evidence>
<dbReference type="GO" id="GO:0005524">
    <property type="term" value="F:ATP binding"/>
    <property type="evidence" value="ECO:0007669"/>
    <property type="project" value="UniProtKB-KW"/>
</dbReference>
<dbReference type="Pfam" id="PF00271">
    <property type="entry name" value="Helicase_C"/>
    <property type="match status" value="1"/>
</dbReference>
<dbReference type="GO" id="GO:0005694">
    <property type="term" value="C:chromosome"/>
    <property type="evidence" value="ECO:0007669"/>
    <property type="project" value="TreeGrafter"/>
</dbReference>
<dbReference type="InterPro" id="IPR004589">
    <property type="entry name" value="DNA_helicase_ATP-dep_RecQ"/>
</dbReference>
<evidence type="ECO:0000256" key="7">
    <source>
        <dbReference type="ARBA" id="ARBA00023235"/>
    </source>
</evidence>
<dbReference type="InterPro" id="IPR027417">
    <property type="entry name" value="P-loop_NTPase"/>
</dbReference>
<dbReference type="GO" id="GO:0006310">
    <property type="term" value="P:DNA recombination"/>
    <property type="evidence" value="ECO:0007669"/>
    <property type="project" value="InterPro"/>
</dbReference>
<dbReference type="InterPro" id="IPR014001">
    <property type="entry name" value="Helicase_ATP-bd"/>
</dbReference>
<dbReference type="GO" id="GO:0006281">
    <property type="term" value="P:DNA repair"/>
    <property type="evidence" value="ECO:0007669"/>
    <property type="project" value="TreeGrafter"/>
</dbReference>
<dbReference type="SUPFAM" id="SSF52540">
    <property type="entry name" value="P-loop containing nucleoside triphosphate hydrolases"/>
    <property type="match status" value="1"/>
</dbReference>
<organism evidence="12 13">
    <name type="scientific">Lachnoanaerobaculum saburreum DSM 3986</name>
    <dbReference type="NCBI Taxonomy" id="887325"/>
    <lineage>
        <taxon>Bacteria</taxon>
        <taxon>Bacillati</taxon>
        <taxon>Bacillota</taxon>
        <taxon>Clostridia</taxon>
        <taxon>Lachnospirales</taxon>
        <taxon>Lachnospiraceae</taxon>
        <taxon>Lachnoanaerobaculum</taxon>
    </lineage>
</organism>
<dbReference type="Pfam" id="PF00270">
    <property type="entry name" value="DEAD"/>
    <property type="match status" value="1"/>
</dbReference>
<dbReference type="SMART" id="SM00487">
    <property type="entry name" value="DEXDc"/>
    <property type="match status" value="1"/>
</dbReference>
<accession>E6LSB7</accession>
<evidence type="ECO:0000259" key="11">
    <source>
        <dbReference type="PROSITE" id="PS51194"/>
    </source>
</evidence>
<evidence type="ECO:0000313" key="13">
    <source>
        <dbReference type="Proteomes" id="UP000003434"/>
    </source>
</evidence>